<dbReference type="Proteomes" id="UP000504633">
    <property type="component" value="Unplaced"/>
</dbReference>
<protein>
    <submittedName>
        <fullName evidence="4">Location of vulva defective 1</fullName>
    </submittedName>
</protein>
<gene>
    <name evidence="4" type="primary">LOC111592483</name>
</gene>
<keyword evidence="2" id="KW-0732">Signal</keyword>
<feature type="compositionally biased region" description="Polar residues" evidence="1">
    <location>
        <begin position="309"/>
        <end position="333"/>
    </location>
</feature>
<dbReference type="AlphaFoldDB" id="A0A6J1L444"/>
<feature type="signal peptide" evidence="2">
    <location>
        <begin position="1"/>
        <end position="19"/>
    </location>
</feature>
<feature type="compositionally biased region" description="Polar residues" evidence="1">
    <location>
        <begin position="256"/>
        <end position="268"/>
    </location>
</feature>
<accession>A0A6J1L444</accession>
<evidence type="ECO:0000256" key="2">
    <source>
        <dbReference type="SAM" id="SignalP"/>
    </source>
</evidence>
<evidence type="ECO:0000313" key="4">
    <source>
        <dbReference type="RefSeq" id="XP_023160467.2"/>
    </source>
</evidence>
<evidence type="ECO:0000256" key="1">
    <source>
        <dbReference type="SAM" id="MobiDB-lite"/>
    </source>
</evidence>
<dbReference type="GeneID" id="111592483"/>
<feature type="compositionally biased region" description="Low complexity" evidence="1">
    <location>
        <begin position="269"/>
        <end position="282"/>
    </location>
</feature>
<sequence length="446" mass="48294">MNVWLVFLPVLYSISIITGNVLVSEKGASLTNSIATREALFLLSKYYASIHKPYNVKKYVPYKPSNNSNTVQIPPTLLLPAVPEPTTPFPANNVDWDNTNAENYIEETSDISIYSTTETSTSTTEIPEISTSLLSIIGTTPGFETTTSYYYDTLVPSTEEDYSNSSTTDGNLTYEVAITPTSLAPEPETTTETSSTSFIDTSTENTFTIESTSAQPASTMEVENMKSQLNGLTSDSPTNVEITTNINFVLPATLSQPDLNSTTEVPISTTQEPQTTTSVEQETTTDKDGTTTQFPTSTTESATQTSTELPDTSTSLPFFTTEPALTTSSQTDLPDTTTQLALTAESPLAASSLIETTTDVQDTTTNLAVTSTMETASSESTTTEIPFIPTKSFTIETTTETVVIEETTTVETTTTAIKNAVLVEEIIQPKPRKFTYSSDVMPETDW</sequence>
<organism evidence="3 4">
    <name type="scientific">Drosophila hydei</name>
    <name type="common">Fruit fly</name>
    <dbReference type="NCBI Taxonomy" id="7224"/>
    <lineage>
        <taxon>Eukaryota</taxon>
        <taxon>Metazoa</taxon>
        <taxon>Ecdysozoa</taxon>
        <taxon>Arthropoda</taxon>
        <taxon>Hexapoda</taxon>
        <taxon>Insecta</taxon>
        <taxon>Pterygota</taxon>
        <taxon>Neoptera</taxon>
        <taxon>Endopterygota</taxon>
        <taxon>Diptera</taxon>
        <taxon>Brachycera</taxon>
        <taxon>Muscomorpha</taxon>
        <taxon>Ephydroidea</taxon>
        <taxon>Drosophilidae</taxon>
        <taxon>Drosophila</taxon>
    </lineage>
</organism>
<dbReference type="KEGG" id="dhe:111592483"/>
<proteinExistence type="predicted"/>
<dbReference type="RefSeq" id="XP_023160467.2">
    <property type="nucleotide sequence ID" value="XM_023304699.2"/>
</dbReference>
<dbReference type="OrthoDB" id="7873280at2759"/>
<feature type="chain" id="PRO_5026868055" evidence="2">
    <location>
        <begin position="20"/>
        <end position="446"/>
    </location>
</feature>
<feature type="region of interest" description="Disordered" evidence="1">
    <location>
        <begin position="256"/>
        <end position="333"/>
    </location>
</feature>
<feature type="compositionally biased region" description="Low complexity" evidence="1">
    <location>
        <begin position="290"/>
        <end position="308"/>
    </location>
</feature>
<dbReference type="OMA" id="WETTTIQ"/>
<keyword evidence="3" id="KW-1185">Reference proteome</keyword>
<evidence type="ECO:0000313" key="3">
    <source>
        <dbReference type="Proteomes" id="UP000504633"/>
    </source>
</evidence>
<reference evidence="4" key="1">
    <citation type="submission" date="2025-08" db="UniProtKB">
        <authorList>
            <consortium name="RefSeq"/>
        </authorList>
    </citation>
    <scope>IDENTIFICATION</scope>
    <source>
        <strain evidence="4">15085-1641.00</strain>
        <tissue evidence="4">Whole body</tissue>
    </source>
</reference>
<name>A0A6J1L444_DROHY</name>